<keyword evidence="2" id="KW-1133">Transmembrane helix</keyword>
<evidence type="ECO:0000313" key="4">
    <source>
        <dbReference type="RefSeq" id="XP_034251655.1"/>
    </source>
</evidence>
<feature type="transmembrane region" description="Helical" evidence="2">
    <location>
        <begin position="72"/>
        <end position="93"/>
    </location>
</feature>
<evidence type="ECO:0000256" key="2">
    <source>
        <dbReference type="SAM" id="Phobius"/>
    </source>
</evidence>
<reference evidence="4" key="1">
    <citation type="submission" date="2025-08" db="UniProtKB">
        <authorList>
            <consortium name="RefSeq"/>
        </authorList>
    </citation>
    <scope>IDENTIFICATION</scope>
    <source>
        <tissue evidence="4">Total insect</tissue>
    </source>
</reference>
<name>A0A6P9A2L6_THRPL</name>
<dbReference type="OrthoDB" id="10615391at2759"/>
<dbReference type="Proteomes" id="UP000515158">
    <property type="component" value="Unplaced"/>
</dbReference>
<keyword evidence="3" id="KW-1185">Reference proteome</keyword>
<keyword evidence="2" id="KW-0472">Membrane</keyword>
<sequence>MLLHPPPAVQFKMPEGSTATTTPPWSPEAGRHGKKTSALQYFGSFKSTSHSEDAMTAALNGEQIRAHHAEDFLISLILIAIVLFAAAMASFFWRKYRSIHLRSQSAYEYSQLSQTEREIADLSEIADDLGISINTSTDEEDLEPACPATISVTASYITNIATSNNINNNNDGDAAKFNNNQQQDDDLLDMPVTPDASLAPPHLQGLPAPLQPDTTPIHIQADPSRTTTVSLFVDSDEELLQ</sequence>
<dbReference type="AlphaFoldDB" id="A0A6P9A2L6"/>
<keyword evidence="2" id="KW-0812">Transmembrane</keyword>
<organism evidence="4">
    <name type="scientific">Thrips palmi</name>
    <name type="common">Melon thrips</name>
    <dbReference type="NCBI Taxonomy" id="161013"/>
    <lineage>
        <taxon>Eukaryota</taxon>
        <taxon>Metazoa</taxon>
        <taxon>Ecdysozoa</taxon>
        <taxon>Arthropoda</taxon>
        <taxon>Hexapoda</taxon>
        <taxon>Insecta</taxon>
        <taxon>Pterygota</taxon>
        <taxon>Neoptera</taxon>
        <taxon>Paraneoptera</taxon>
        <taxon>Thysanoptera</taxon>
        <taxon>Terebrantia</taxon>
        <taxon>Thripoidea</taxon>
        <taxon>Thripidae</taxon>
        <taxon>Thrips</taxon>
    </lineage>
</organism>
<feature type="region of interest" description="Disordered" evidence="1">
    <location>
        <begin position="11"/>
        <end position="32"/>
    </location>
</feature>
<dbReference type="GeneID" id="117651606"/>
<accession>A0A6P9A2L6</accession>
<gene>
    <name evidence="4" type="primary">LOC117651606</name>
</gene>
<proteinExistence type="predicted"/>
<evidence type="ECO:0000313" key="3">
    <source>
        <dbReference type="Proteomes" id="UP000515158"/>
    </source>
</evidence>
<feature type="region of interest" description="Disordered" evidence="1">
    <location>
        <begin position="178"/>
        <end position="210"/>
    </location>
</feature>
<evidence type="ECO:0000256" key="1">
    <source>
        <dbReference type="SAM" id="MobiDB-lite"/>
    </source>
</evidence>
<protein>
    <submittedName>
        <fullName evidence="4">Uncharacterized protein LOC117651606 isoform X2</fullName>
    </submittedName>
</protein>
<dbReference type="RefSeq" id="XP_034251655.1">
    <property type="nucleotide sequence ID" value="XM_034395764.1"/>
</dbReference>